<evidence type="ECO:0000256" key="3">
    <source>
        <dbReference type="ARBA" id="ARBA00023054"/>
    </source>
</evidence>
<keyword evidence="8" id="KW-0969">Cilium</keyword>
<dbReference type="RefSeq" id="WP_170077303.1">
    <property type="nucleotide sequence ID" value="NZ_JABAFA010000009.1"/>
</dbReference>
<name>A0A848B8B4_9FIRM</name>
<dbReference type="Pfam" id="PF02465">
    <property type="entry name" value="FliD_N"/>
    <property type="match status" value="1"/>
</dbReference>
<evidence type="ECO:0000256" key="4">
    <source>
        <dbReference type="ARBA" id="ARBA00023143"/>
    </source>
</evidence>
<dbReference type="PANTHER" id="PTHR30288">
    <property type="entry name" value="FLAGELLAR CAP/ASSEMBLY PROTEIN FLID"/>
    <property type="match status" value="1"/>
</dbReference>
<keyword evidence="9" id="KW-1185">Reference proteome</keyword>
<organism evidence="8 9">
    <name type="scientific">Selenomonas bovis</name>
    <dbReference type="NCBI Taxonomy" id="416586"/>
    <lineage>
        <taxon>Bacteria</taxon>
        <taxon>Bacillati</taxon>
        <taxon>Bacillota</taxon>
        <taxon>Negativicutes</taxon>
        <taxon>Selenomonadales</taxon>
        <taxon>Selenomonadaceae</taxon>
        <taxon>Selenomonas</taxon>
    </lineage>
</organism>
<sequence length="694" mass="73312">MSTRGIYGLSGSGIDVDSMVKVGMMTKQSQYDKMYKQEVKNEWLKEAYSDLYGDLNTFNTTTLSSYKMSSKTSPMLASSSASTVATATANADAASMSHTVNVSALASNAYLLTGEEKLTRANASDSAKTSIYLKDMLFTEAQQTDLRNKLNADSTLGTQTLVSFDIADGTGANATSKTISFTYNDIFSSGQTLNDLVSKINASGVNIKASFDNTNDAFSLYQKTGGEANKIILSVVNDGSDASANGKTLLGNLNLHSVTNTTDASGNRTSTLSSSEINLDAATTGTSEVGGTQASYTSATKTTRDALLSTLFKAQDGSKSATFTVNGKTVTIDDVTTKKVSDLIDAINGSGAGVTASLASDGQLTVASNDNTAKVTFGVSSSATDTASANGRSLLNGLNFVSGKELTADTHGASTAGTSATATIDGKKYTSDTGKVTVGGVTYTLNAMGAATVSVSQDTDTLVKNVQSFVDDYNKMIDALNTKYYEKQYSDYGVLTKSQESAMTADQITKWNEKAKSGLLYHDQTLGKVISSMRQALYTPVDSVTSNYNTMMSIGITSSTDQGHIRLDTDKLKKALASDPDCVRQLFASSGDVTTTDADGNQKTTTDYNKEGVLNRISDALHTNLKTMKSYAGSSMETADGSTLGTLIENLKTKMSDFKTQMDAFENALYDKYDAMETAIQQLSTQLGYITGGN</sequence>
<proteinExistence type="inferred from homology"/>
<comment type="caution">
    <text evidence="8">The sequence shown here is derived from an EMBL/GenBank/DDBJ whole genome shotgun (WGS) entry which is preliminary data.</text>
</comment>
<comment type="similarity">
    <text evidence="1 5">Belongs to the FliD family.</text>
</comment>
<evidence type="ECO:0000256" key="2">
    <source>
        <dbReference type="ARBA" id="ARBA00011255"/>
    </source>
</evidence>
<keyword evidence="8" id="KW-0282">Flagellum</keyword>
<gene>
    <name evidence="8" type="primary">fliD</name>
    <name evidence="8" type="ORF">HF878_04330</name>
</gene>
<dbReference type="EMBL" id="JABAFA010000009">
    <property type="protein sequence ID" value="NMD98712.1"/>
    <property type="molecule type" value="Genomic_DNA"/>
</dbReference>
<comment type="function">
    <text evidence="5">Required for morphogenesis and for the elongation of the flagellar filament by facilitating polymerization of the flagellin monomers at the tip of growing filament. Forms a capping structure, which prevents flagellin subunits (transported through the central channel of the flagellum) from leaking out without polymerization at the distal end.</text>
</comment>
<dbReference type="GO" id="GO:0071973">
    <property type="term" value="P:bacterial-type flagellum-dependent cell motility"/>
    <property type="evidence" value="ECO:0007669"/>
    <property type="project" value="TreeGrafter"/>
</dbReference>
<evidence type="ECO:0000259" key="6">
    <source>
        <dbReference type="Pfam" id="PF02465"/>
    </source>
</evidence>
<dbReference type="Proteomes" id="UP000543804">
    <property type="component" value="Unassembled WGS sequence"/>
</dbReference>
<evidence type="ECO:0000259" key="7">
    <source>
        <dbReference type="Pfam" id="PF07195"/>
    </source>
</evidence>
<dbReference type="Pfam" id="PF07195">
    <property type="entry name" value="FliD_C"/>
    <property type="match status" value="1"/>
</dbReference>
<dbReference type="GO" id="GO:0007155">
    <property type="term" value="P:cell adhesion"/>
    <property type="evidence" value="ECO:0007669"/>
    <property type="project" value="InterPro"/>
</dbReference>
<evidence type="ECO:0000256" key="1">
    <source>
        <dbReference type="ARBA" id="ARBA00009764"/>
    </source>
</evidence>
<evidence type="ECO:0000256" key="5">
    <source>
        <dbReference type="RuleBase" id="RU362066"/>
    </source>
</evidence>
<dbReference type="AlphaFoldDB" id="A0A848B8B4"/>
<dbReference type="InterPro" id="IPR040026">
    <property type="entry name" value="FliD"/>
</dbReference>
<protein>
    <recommendedName>
        <fullName evidence="5">Flagellar hook-associated protein 2</fullName>
        <shortName evidence="5">HAP2</shortName>
    </recommendedName>
    <alternativeName>
        <fullName evidence="5">Flagellar cap protein</fullName>
    </alternativeName>
</protein>
<dbReference type="GO" id="GO:0005576">
    <property type="term" value="C:extracellular region"/>
    <property type="evidence" value="ECO:0007669"/>
    <property type="project" value="UniProtKB-SubCell"/>
</dbReference>
<comment type="subunit">
    <text evidence="2 5">Homopentamer.</text>
</comment>
<evidence type="ECO:0000313" key="9">
    <source>
        <dbReference type="Proteomes" id="UP000543804"/>
    </source>
</evidence>
<evidence type="ECO:0000313" key="8">
    <source>
        <dbReference type="EMBL" id="NMD98712.1"/>
    </source>
</evidence>
<reference evidence="8 9" key="1">
    <citation type="submission" date="2020-04" db="EMBL/GenBank/DDBJ databases">
        <authorList>
            <person name="Hitch T.C.A."/>
            <person name="Wylensek D."/>
            <person name="Clavel T."/>
        </authorList>
    </citation>
    <scope>NUCLEOTIDE SEQUENCE [LARGE SCALE GENOMIC DNA]</scope>
    <source>
        <strain evidence="8 9">PG-130-P53-12</strain>
    </source>
</reference>
<feature type="domain" description="Flagellar hook-associated protein 2 C-terminal" evidence="7">
    <location>
        <begin position="418"/>
        <end position="683"/>
    </location>
</feature>
<dbReference type="GO" id="GO:0009421">
    <property type="term" value="C:bacterial-type flagellum filament cap"/>
    <property type="evidence" value="ECO:0007669"/>
    <property type="project" value="InterPro"/>
</dbReference>
<feature type="domain" description="Flagellar hook-associated protein 2 N-terminal" evidence="6">
    <location>
        <begin position="12"/>
        <end position="108"/>
    </location>
</feature>
<keyword evidence="3" id="KW-0175">Coiled coil</keyword>
<keyword evidence="4 5" id="KW-0975">Bacterial flagellum</keyword>
<dbReference type="Pfam" id="PF07196">
    <property type="entry name" value="Flagellin_IN"/>
    <property type="match status" value="1"/>
</dbReference>
<dbReference type="GO" id="GO:0009424">
    <property type="term" value="C:bacterial-type flagellum hook"/>
    <property type="evidence" value="ECO:0007669"/>
    <property type="project" value="UniProtKB-UniRule"/>
</dbReference>
<dbReference type="InterPro" id="IPR003481">
    <property type="entry name" value="FliD_N"/>
</dbReference>
<dbReference type="PANTHER" id="PTHR30288:SF0">
    <property type="entry name" value="FLAGELLAR HOOK-ASSOCIATED PROTEIN 2"/>
    <property type="match status" value="1"/>
</dbReference>
<dbReference type="InterPro" id="IPR010810">
    <property type="entry name" value="Flagellin_hook_IN_motif"/>
</dbReference>
<accession>A0A848B8B4</accession>
<keyword evidence="5" id="KW-0964">Secreted</keyword>
<keyword evidence="8" id="KW-0966">Cell projection</keyword>
<dbReference type="InterPro" id="IPR010809">
    <property type="entry name" value="FliD_C"/>
</dbReference>
<comment type="subcellular location">
    <subcellularLocation>
        <location evidence="5">Secreted</location>
    </subcellularLocation>
    <subcellularLocation>
        <location evidence="5">Bacterial flagellum</location>
    </subcellularLocation>
</comment>